<dbReference type="OrthoDB" id="5419927at2759"/>
<evidence type="ECO:0000259" key="2">
    <source>
        <dbReference type="Pfam" id="PF24809"/>
    </source>
</evidence>
<accession>J3P4U3</accession>
<reference evidence="6" key="1">
    <citation type="submission" date="2010-07" db="EMBL/GenBank/DDBJ databases">
        <title>The genome sequence of Gaeumannomyces graminis var. tritici strain R3-111a-1.</title>
        <authorList>
            <consortium name="The Broad Institute Genome Sequencing Platform"/>
            <person name="Ma L.-J."/>
            <person name="Dead R."/>
            <person name="Young S."/>
            <person name="Zeng Q."/>
            <person name="Koehrsen M."/>
            <person name="Alvarado L."/>
            <person name="Berlin A."/>
            <person name="Chapman S.B."/>
            <person name="Chen Z."/>
            <person name="Freedman E."/>
            <person name="Gellesch M."/>
            <person name="Goldberg J."/>
            <person name="Griggs A."/>
            <person name="Gujja S."/>
            <person name="Heilman E.R."/>
            <person name="Heiman D."/>
            <person name="Hepburn T."/>
            <person name="Howarth C."/>
            <person name="Jen D."/>
            <person name="Larson L."/>
            <person name="Mehta T."/>
            <person name="Neiman D."/>
            <person name="Pearson M."/>
            <person name="Roberts A."/>
            <person name="Saif S."/>
            <person name="Shea T."/>
            <person name="Shenoy N."/>
            <person name="Sisk P."/>
            <person name="Stolte C."/>
            <person name="Sykes S."/>
            <person name="Walk T."/>
            <person name="White J."/>
            <person name="Yandava C."/>
            <person name="Haas B."/>
            <person name="Nusbaum C."/>
            <person name="Birren B."/>
        </authorList>
    </citation>
    <scope>NUCLEOTIDE SEQUENCE [LARGE SCALE GENOMIC DNA]</scope>
    <source>
        <strain evidence="6">R3-111a-1</strain>
    </source>
</reference>
<evidence type="ECO:0000256" key="1">
    <source>
        <dbReference type="ARBA" id="ARBA00022737"/>
    </source>
</evidence>
<reference evidence="4" key="3">
    <citation type="submission" date="2010-09" db="EMBL/GenBank/DDBJ databases">
        <title>Annotation of Gaeumannomyces graminis var. tritici R3-111a-1.</title>
        <authorList>
            <consortium name="The Broad Institute Genome Sequencing Platform"/>
            <person name="Ma L.-J."/>
            <person name="Dead R."/>
            <person name="Young S.K."/>
            <person name="Zeng Q."/>
            <person name="Gargeya S."/>
            <person name="Fitzgerald M."/>
            <person name="Haas B."/>
            <person name="Abouelleil A."/>
            <person name="Alvarado L."/>
            <person name="Arachchi H.M."/>
            <person name="Berlin A."/>
            <person name="Brown A."/>
            <person name="Chapman S.B."/>
            <person name="Chen Z."/>
            <person name="Dunbar C."/>
            <person name="Freedman E."/>
            <person name="Gearin G."/>
            <person name="Gellesch M."/>
            <person name="Goldberg J."/>
            <person name="Griggs A."/>
            <person name="Gujja S."/>
            <person name="Heiman D."/>
            <person name="Howarth C."/>
            <person name="Larson L."/>
            <person name="Lui A."/>
            <person name="MacDonald P.J.P."/>
            <person name="Mehta T."/>
            <person name="Montmayeur A."/>
            <person name="Murphy C."/>
            <person name="Neiman D."/>
            <person name="Pearson M."/>
            <person name="Priest M."/>
            <person name="Roberts A."/>
            <person name="Saif S."/>
            <person name="Shea T."/>
            <person name="Shenoy N."/>
            <person name="Sisk P."/>
            <person name="Stolte C."/>
            <person name="Sykes S."/>
            <person name="Yandava C."/>
            <person name="Wortman J."/>
            <person name="Nusbaum C."/>
            <person name="Birren B."/>
        </authorList>
    </citation>
    <scope>NUCLEOTIDE SEQUENCE</scope>
    <source>
        <strain evidence="4">R3-111a-1</strain>
    </source>
</reference>
<reference evidence="5" key="5">
    <citation type="submission" date="2018-04" db="UniProtKB">
        <authorList>
            <consortium name="EnsemblFungi"/>
        </authorList>
    </citation>
    <scope>IDENTIFICATION</scope>
    <source>
        <strain evidence="5">R3-111a-1</strain>
    </source>
</reference>
<dbReference type="RefSeq" id="XP_009224635.1">
    <property type="nucleotide sequence ID" value="XM_009226371.1"/>
</dbReference>
<evidence type="ECO:0000313" key="6">
    <source>
        <dbReference type="Proteomes" id="UP000006039"/>
    </source>
</evidence>
<dbReference type="Proteomes" id="UP000006039">
    <property type="component" value="Unassembled WGS sequence"/>
</dbReference>
<dbReference type="AlphaFoldDB" id="J3P4U3"/>
<dbReference type="Pfam" id="PF24809">
    <property type="entry name" value="DUF7708"/>
    <property type="match status" value="1"/>
</dbReference>
<reference evidence="5" key="4">
    <citation type="journal article" date="2015" name="G3 (Bethesda)">
        <title>Genome sequences of three phytopathogenic species of the Magnaporthaceae family of fungi.</title>
        <authorList>
            <person name="Okagaki L.H."/>
            <person name="Nunes C.C."/>
            <person name="Sailsbery J."/>
            <person name="Clay B."/>
            <person name="Brown D."/>
            <person name="John T."/>
            <person name="Oh Y."/>
            <person name="Young N."/>
            <person name="Fitzgerald M."/>
            <person name="Haas B.J."/>
            <person name="Zeng Q."/>
            <person name="Young S."/>
            <person name="Adiconis X."/>
            <person name="Fan L."/>
            <person name="Levin J.Z."/>
            <person name="Mitchell T.K."/>
            <person name="Okubara P.A."/>
            <person name="Farman M.L."/>
            <person name="Kohn L.M."/>
            <person name="Birren B."/>
            <person name="Ma L.-J."/>
            <person name="Dean R.A."/>
        </authorList>
    </citation>
    <scope>NUCLEOTIDE SEQUENCE</scope>
    <source>
        <strain evidence="5">R3-111a-1</strain>
    </source>
</reference>
<evidence type="ECO:0008006" key="7">
    <source>
        <dbReference type="Google" id="ProtNLM"/>
    </source>
</evidence>
<dbReference type="STRING" id="644352.J3P4U3"/>
<keyword evidence="1" id="KW-0677">Repeat</keyword>
<dbReference type="Pfam" id="PF24883">
    <property type="entry name" value="NPHP3_N"/>
    <property type="match status" value="1"/>
</dbReference>
<sequence>MATSESDALAGPDTLVGEVIDDAEFPSLASVAEAQQAAFKNALVKYQNATAGTKNPSALDLDSVHTWSEVLEAVEKASSEYNGSPGHWGKIRKALRRFGGTNSVFDAWSSVLPAWSSVLPSQSEYFSIICGGLKLICGAAARLRELRGEIADALEELPNLFSVTSQAIAIFDSPKELERCAVDLYVTTLEALEHIVGWFTQKAAKKAFSSLLKQDAYQQALSNKIDNIRKCSERFDKTARLCSYQSLASARHDIRAHEKLSRTQHDELLGIIRQAEDGLRNRDDLLTALALRVLSLEKKHAQFVGSPFCAPEPIEADRLRRRLARPGQAYVGAGRLVTQERLQTLTDGLAPFREAATECEKDMAKVARSIESLPRVAQDRTAAMVQSRQFQAWLASPLSEVLFINDSHSTPLFSSPSAFLCARLAESASSPRHNGDDAISLHHFCREHVDQTGSARSFGPLGVLRSLIGQLLARVPQLEVPRRLLEMDGRNPATSGMTVEVLNSLFERLLFQLPADTVVICVIDAVNVFEEQREEIQRDARAMVEGLVRVKHFSELGRCAFKLLFACPWKSRALYRALPDGEDAVLWMPGHVASQGGLSTTRWNSMLLQTFAFVR</sequence>
<organism evidence="4">
    <name type="scientific">Gaeumannomyces tritici (strain R3-111a-1)</name>
    <name type="common">Wheat and barley take-all root rot fungus</name>
    <name type="synonym">Gaeumannomyces graminis var. tritici</name>
    <dbReference type="NCBI Taxonomy" id="644352"/>
    <lineage>
        <taxon>Eukaryota</taxon>
        <taxon>Fungi</taxon>
        <taxon>Dikarya</taxon>
        <taxon>Ascomycota</taxon>
        <taxon>Pezizomycotina</taxon>
        <taxon>Sordariomycetes</taxon>
        <taxon>Sordariomycetidae</taxon>
        <taxon>Magnaporthales</taxon>
        <taxon>Magnaporthaceae</taxon>
        <taxon>Gaeumannomyces</taxon>
    </lineage>
</organism>
<name>J3P4U3_GAET3</name>
<evidence type="ECO:0000259" key="3">
    <source>
        <dbReference type="Pfam" id="PF24883"/>
    </source>
</evidence>
<feature type="domain" description="DUF7708" evidence="2">
    <location>
        <begin position="120"/>
        <end position="243"/>
    </location>
</feature>
<protein>
    <recommendedName>
        <fullName evidence="7">Fungal STAND N-terminal Goodbye domain-containing protein</fullName>
    </recommendedName>
</protein>
<dbReference type="EMBL" id="GL385398">
    <property type="protein sequence ID" value="EJT74691.1"/>
    <property type="molecule type" value="Genomic_DNA"/>
</dbReference>
<dbReference type="EnsemblFungi" id="EJT74691">
    <property type="protein sequence ID" value="EJT74691"/>
    <property type="gene ID" value="GGTG_08529"/>
</dbReference>
<dbReference type="GeneID" id="20348987"/>
<feature type="domain" description="Nephrocystin 3-like N-terminal" evidence="3">
    <location>
        <begin position="385"/>
        <end position="537"/>
    </location>
</feature>
<dbReference type="eggNOG" id="ENOG502SHRF">
    <property type="taxonomic scope" value="Eukaryota"/>
</dbReference>
<dbReference type="PANTHER" id="PTHR40619:SF3">
    <property type="entry name" value="FUNGAL STAND N-TERMINAL GOODBYE DOMAIN-CONTAINING PROTEIN"/>
    <property type="match status" value="1"/>
</dbReference>
<dbReference type="PANTHER" id="PTHR40619">
    <property type="entry name" value="FUNGAL STAND N-TERMINAL GOODBYE DOMAIN-CONTAINING PROTEIN"/>
    <property type="match status" value="1"/>
</dbReference>
<dbReference type="HOGENOM" id="CLU_030266_1_0_1"/>
<dbReference type="InterPro" id="IPR056125">
    <property type="entry name" value="DUF7708"/>
</dbReference>
<gene>
    <name evidence="5" type="primary">20348987</name>
    <name evidence="4" type="ORF">GGTG_08529</name>
</gene>
<proteinExistence type="predicted"/>
<evidence type="ECO:0000313" key="5">
    <source>
        <dbReference type="EnsemblFungi" id="EJT74691"/>
    </source>
</evidence>
<dbReference type="VEuPathDB" id="FungiDB:GGTG_08529"/>
<keyword evidence="6" id="KW-1185">Reference proteome</keyword>
<reference evidence="4" key="2">
    <citation type="submission" date="2010-07" db="EMBL/GenBank/DDBJ databases">
        <authorList>
            <consortium name="The Broad Institute Genome Sequencing Platform"/>
            <consortium name="Broad Institute Genome Sequencing Center for Infectious Disease"/>
            <person name="Ma L.-J."/>
            <person name="Dead R."/>
            <person name="Young S."/>
            <person name="Zeng Q."/>
            <person name="Koehrsen M."/>
            <person name="Alvarado L."/>
            <person name="Berlin A."/>
            <person name="Chapman S.B."/>
            <person name="Chen Z."/>
            <person name="Freedman E."/>
            <person name="Gellesch M."/>
            <person name="Goldberg J."/>
            <person name="Griggs A."/>
            <person name="Gujja S."/>
            <person name="Heilman E.R."/>
            <person name="Heiman D."/>
            <person name="Hepburn T."/>
            <person name="Howarth C."/>
            <person name="Jen D."/>
            <person name="Larson L."/>
            <person name="Mehta T."/>
            <person name="Neiman D."/>
            <person name="Pearson M."/>
            <person name="Roberts A."/>
            <person name="Saif S."/>
            <person name="Shea T."/>
            <person name="Shenoy N."/>
            <person name="Sisk P."/>
            <person name="Stolte C."/>
            <person name="Sykes S."/>
            <person name="Walk T."/>
            <person name="White J."/>
            <person name="Yandava C."/>
            <person name="Haas B."/>
            <person name="Nusbaum C."/>
            <person name="Birren B."/>
        </authorList>
    </citation>
    <scope>NUCLEOTIDE SEQUENCE</scope>
    <source>
        <strain evidence="4">R3-111a-1</strain>
    </source>
</reference>
<evidence type="ECO:0000313" key="4">
    <source>
        <dbReference type="EMBL" id="EJT74691.1"/>
    </source>
</evidence>
<dbReference type="InterPro" id="IPR056884">
    <property type="entry name" value="NPHP3-like_N"/>
</dbReference>